<gene>
    <name evidence="1" type="ORF">A2858_01090</name>
</gene>
<proteinExistence type="predicted"/>
<evidence type="ECO:0000313" key="2">
    <source>
        <dbReference type="Proteomes" id="UP000178457"/>
    </source>
</evidence>
<dbReference type="STRING" id="1797758.A2858_01090"/>
<dbReference type="EMBL" id="MFCL01000004">
    <property type="protein sequence ID" value="OGE17486.1"/>
    <property type="molecule type" value="Genomic_DNA"/>
</dbReference>
<reference evidence="1 2" key="1">
    <citation type="journal article" date="2016" name="Nat. Commun.">
        <title>Thousands of microbial genomes shed light on interconnected biogeochemical processes in an aquifer system.</title>
        <authorList>
            <person name="Anantharaman K."/>
            <person name="Brown C.T."/>
            <person name="Hug L.A."/>
            <person name="Sharon I."/>
            <person name="Castelle C.J."/>
            <person name="Probst A.J."/>
            <person name="Thomas B.C."/>
            <person name="Singh A."/>
            <person name="Wilkins M.J."/>
            <person name="Karaoz U."/>
            <person name="Brodie E.L."/>
            <person name="Williams K.H."/>
            <person name="Hubbard S.S."/>
            <person name="Banfield J.F."/>
        </authorList>
    </citation>
    <scope>NUCLEOTIDE SEQUENCE [LARGE SCALE GENOMIC DNA]</scope>
</reference>
<protein>
    <submittedName>
        <fullName evidence="1">Uncharacterized protein</fullName>
    </submittedName>
</protein>
<comment type="caution">
    <text evidence="1">The sequence shown here is derived from an EMBL/GenBank/DDBJ whole genome shotgun (WGS) entry which is preliminary data.</text>
</comment>
<dbReference type="Proteomes" id="UP000178457">
    <property type="component" value="Unassembled WGS sequence"/>
</dbReference>
<name>A0A1F5IMA1_9BACT</name>
<evidence type="ECO:0000313" key="1">
    <source>
        <dbReference type="EMBL" id="OGE17486.1"/>
    </source>
</evidence>
<dbReference type="AlphaFoldDB" id="A0A1F5IMA1"/>
<sequence length="296" mass="32315">MLDKAKVFLSNRTNLILVGVLVLLLAGGIFAFQRFFAGDPNAIVEEIDLAFDPEGPYALLYPRRDGNALNLSLKRTGTYDKISYELAYVANADATGSKDSERLVEDGISGIDRGVMGEVDTSKKKSEYEQEILFGTCSKNVCKYDQGVENGTLTLHIRKGKEAYRMVTQWKLQKPDVALGKLSSGDEHFKYETTASREELTLVGYTIINELTGVPKLPSGKEILGTVYALNVPLAKSFPKGAVSFELAENPPGDAKIARFLDSKNDWEILETKINGSKLSADSGGEGIFAILADSK</sequence>
<organism evidence="1 2">
    <name type="scientific">Candidatus Daviesbacteria bacterium RIFCSPHIGHO2_01_FULL_36_37</name>
    <dbReference type="NCBI Taxonomy" id="1797758"/>
    <lineage>
        <taxon>Bacteria</taxon>
        <taxon>Candidatus Daviesiibacteriota</taxon>
    </lineage>
</organism>
<accession>A0A1F5IMA1</accession>